<dbReference type="InterPro" id="IPR014756">
    <property type="entry name" value="Ig_E-set"/>
</dbReference>
<dbReference type="Pfam" id="PF00339">
    <property type="entry name" value="Arrestin_N"/>
    <property type="match status" value="1"/>
</dbReference>
<feature type="domain" description="Arrestin C-terminal-like" evidence="2">
    <location>
        <begin position="179"/>
        <end position="332"/>
    </location>
</feature>
<keyword evidence="4" id="KW-1185">Reference proteome</keyword>
<dbReference type="SMART" id="SM01017">
    <property type="entry name" value="Arrestin_C"/>
    <property type="match status" value="1"/>
</dbReference>
<dbReference type="SUPFAM" id="SSF81296">
    <property type="entry name" value="E set domains"/>
    <property type="match status" value="2"/>
</dbReference>
<gene>
    <name evidence="3" type="ORF">CAMP_LOCUS3840</name>
</gene>
<dbReference type="GO" id="GO:0015031">
    <property type="term" value="P:protein transport"/>
    <property type="evidence" value="ECO:0007669"/>
    <property type="project" value="TreeGrafter"/>
</dbReference>
<comment type="caution">
    <text evidence="3">The sequence shown here is derived from an EMBL/GenBank/DDBJ whole genome shotgun (WGS) entry which is preliminary data.</text>
</comment>
<dbReference type="PANTHER" id="PTHR11188">
    <property type="entry name" value="ARRESTIN DOMAIN CONTAINING PROTEIN"/>
    <property type="match status" value="1"/>
</dbReference>
<reference evidence="3" key="1">
    <citation type="submission" date="2022-11" db="EMBL/GenBank/DDBJ databases">
        <authorList>
            <person name="Kikuchi T."/>
        </authorList>
    </citation>
    <scope>NUCLEOTIDE SEQUENCE</scope>
    <source>
        <strain evidence="3">PS1010</strain>
    </source>
</reference>
<comment type="similarity">
    <text evidence="1">Belongs to the arrestin family.</text>
</comment>
<organism evidence="3 4">
    <name type="scientific">Caenorhabditis angaria</name>
    <dbReference type="NCBI Taxonomy" id="860376"/>
    <lineage>
        <taxon>Eukaryota</taxon>
        <taxon>Metazoa</taxon>
        <taxon>Ecdysozoa</taxon>
        <taxon>Nematoda</taxon>
        <taxon>Chromadorea</taxon>
        <taxon>Rhabditida</taxon>
        <taxon>Rhabditina</taxon>
        <taxon>Rhabditomorpha</taxon>
        <taxon>Rhabditoidea</taxon>
        <taxon>Rhabditidae</taxon>
        <taxon>Peloderinae</taxon>
        <taxon>Caenorhabditis</taxon>
    </lineage>
</organism>
<evidence type="ECO:0000313" key="4">
    <source>
        <dbReference type="Proteomes" id="UP001152747"/>
    </source>
</evidence>
<sequence length="377" mass="43534">MANIQVDFENTSMVFSPGQIVAGNITVDVPDDFKARKICVELCGKAYTFWEGEVKNTKVKNLDIVRVRHNCADHKAKIVYAKDELIVWRSEDQKNEIAAGSYVFKFSFALPNWCPPSFEGDIGFIRYCIKVEIDRPWKFDDKFVRGFTVIPRIDLAQIPNSQFPSKRHICEESGSILFKRGVVRLEVKLLRQGFVCGEQIPVEIQIENDSNKKFGKILWKLVQRVTYTGFRDGFVDSETCQQRQKVQYSTRVNAQIRVEERKFFEKLQDVKIEENTKHTINENMTIPSLPPTIKSCDIISVEYFLKIKLTSSGTFSKSIKVECPFIIGTENSLKIPDPEIESIRSYKRSIFGFNSTRLKNRSLQKFAPFYPVYNLTL</sequence>
<dbReference type="Pfam" id="PF02752">
    <property type="entry name" value="Arrestin_C"/>
    <property type="match status" value="1"/>
</dbReference>
<dbReference type="EMBL" id="CANHGI010000002">
    <property type="protein sequence ID" value="CAI5441203.1"/>
    <property type="molecule type" value="Genomic_DNA"/>
</dbReference>
<dbReference type="Proteomes" id="UP001152747">
    <property type="component" value="Unassembled WGS sequence"/>
</dbReference>
<dbReference type="InterPro" id="IPR014752">
    <property type="entry name" value="Arrestin-like_C"/>
</dbReference>
<dbReference type="InterPro" id="IPR011021">
    <property type="entry name" value="Arrestin-like_N"/>
</dbReference>
<dbReference type="InterPro" id="IPR050357">
    <property type="entry name" value="Arrestin_domain-protein"/>
</dbReference>
<name>A0A9P1MW94_9PELO</name>
<dbReference type="GO" id="GO:0005737">
    <property type="term" value="C:cytoplasm"/>
    <property type="evidence" value="ECO:0007669"/>
    <property type="project" value="TreeGrafter"/>
</dbReference>
<evidence type="ECO:0000313" key="3">
    <source>
        <dbReference type="EMBL" id="CAI5441203.1"/>
    </source>
</evidence>
<dbReference type="PANTHER" id="PTHR11188:SF175">
    <property type="entry name" value="ARRESTIN C-TERMINAL-LIKE DOMAIN-CONTAINING PROTEIN"/>
    <property type="match status" value="1"/>
</dbReference>
<accession>A0A9P1MW94</accession>
<proteinExistence type="inferred from homology"/>
<protein>
    <recommendedName>
        <fullName evidence="2">Arrestin C-terminal-like domain-containing protein</fullName>
    </recommendedName>
</protein>
<dbReference type="OrthoDB" id="2333384at2759"/>
<dbReference type="AlphaFoldDB" id="A0A9P1MW94"/>
<evidence type="ECO:0000256" key="1">
    <source>
        <dbReference type="ARBA" id="ARBA00005298"/>
    </source>
</evidence>
<dbReference type="Gene3D" id="2.60.40.640">
    <property type="match status" value="2"/>
</dbReference>
<evidence type="ECO:0000259" key="2">
    <source>
        <dbReference type="SMART" id="SM01017"/>
    </source>
</evidence>
<dbReference type="InterPro" id="IPR011022">
    <property type="entry name" value="Arrestin_C-like"/>
</dbReference>